<evidence type="ECO:0000256" key="9">
    <source>
        <dbReference type="ARBA" id="ARBA00023002"/>
    </source>
</evidence>
<dbReference type="GO" id="GO:0016020">
    <property type="term" value="C:membrane"/>
    <property type="evidence" value="ECO:0007669"/>
    <property type="project" value="UniProtKB-SubCell"/>
</dbReference>
<keyword evidence="10 13" id="KW-0408">Iron</keyword>
<evidence type="ECO:0000256" key="11">
    <source>
        <dbReference type="ARBA" id="ARBA00023033"/>
    </source>
</evidence>
<evidence type="ECO:0000313" key="16">
    <source>
        <dbReference type="Proteomes" id="UP000053477"/>
    </source>
</evidence>
<dbReference type="GO" id="GO:0004497">
    <property type="term" value="F:monooxygenase activity"/>
    <property type="evidence" value="ECO:0007669"/>
    <property type="project" value="UniProtKB-KW"/>
</dbReference>
<dbReference type="PRINTS" id="PR00463">
    <property type="entry name" value="EP450I"/>
</dbReference>
<keyword evidence="12" id="KW-0472">Membrane</keyword>
<dbReference type="PANTHER" id="PTHR46300">
    <property type="entry name" value="P450, PUTATIVE (EUROFUNG)-RELATED-RELATED"/>
    <property type="match status" value="1"/>
</dbReference>
<feature type="binding site" description="axial binding residue" evidence="13">
    <location>
        <position position="291"/>
    </location>
    <ligand>
        <name>heme</name>
        <dbReference type="ChEBI" id="CHEBI:30413"/>
    </ligand>
    <ligandPart>
        <name>Fe</name>
        <dbReference type="ChEBI" id="CHEBI:18248"/>
    </ligandPart>
</feature>
<organism evidence="15 16">
    <name type="scientific">Schizopora paradoxa</name>
    <dbReference type="NCBI Taxonomy" id="27342"/>
    <lineage>
        <taxon>Eukaryota</taxon>
        <taxon>Fungi</taxon>
        <taxon>Dikarya</taxon>
        <taxon>Basidiomycota</taxon>
        <taxon>Agaricomycotina</taxon>
        <taxon>Agaricomycetes</taxon>
        <taxon>Hymenochaetales</taxon>
        <taxon>Schizoporaceae</taxon>
        <taxon>Schizopora</taxon>
    </lineage>
</organism>
<proteinExistence type="inferred from homology"/>
<reference evidence="15 16" key="1">
    <citation type="submission" date="2015-04" db="EMBL/GenBank/DDBJ databases">
        <title>Complete genome sequence of Schizopora paradoxa KUC8140, a cosmopolitan wood degrader in East Asia.</title>
        <authorList>
            <consortium name="DOE Joint Genome Institute"/>
            <person name="Min B."/>
            <person name="Park H."/>
            <person name="Jang Y."/>
            <person name="Kim J.-J."/>
            <person name="Kim K.H."/>
            <person name="Pangilinan J."/>
            <person name="Lipzen A."/>
            <person name="Riley R."/>
            <person name="Grigoriev I.V."/>
            <person name="Spatafora J.W."/>
            <person name="Choi I.-G."/>
        </authorList>
    </citation>
    <scope>NUCLEOTIDE SEQUENCE [LARGE SCALE GENOMIC DNA]</scope>
    <source>
        <strain evidence="15 16">KUC8140</strain>
    </source>
</reference>
<comment type="subcellular location">
    <subcellularLocation>
        <location evidence="2">Membrane</location>
    </subcellularLocation>
</comment>
<dbReference type="InterPro" id="IPR001128">
    <property type="entry name" value="Cyt_P450"/>
</dbReference>
<dbReference type="GO" id="GO:0005506">
    <property type="term" value="F:iron ion binding"/>
    <property type="evidence" value="ECO:0007669"/>
    <property type="project" value="InterPro"/>
</dbReference>
<dbReference type="Proteomes" id="UP000053477">
    <property type="component" value="Unassembled WGS sequence"/>
</dbReference>
<keyword evidence="11 14" id="KW-0503">Monooxygenase</keyword>
<dbReference type="InterPro" id="IPR050364">
    <property type="entry name" value="Cytochrome_P450_fung"/>
</dbReference>
<dbReference type="PANTHER" id="PTHR46300:SF2">
    <property type="entry name" value="CYTOCHROME P450 MONOOXYGENASE ALNH-RELATED"/>
    <property type="match status" value="1"/>
</dbReference>
<dbReference type="InterPro" id="IPR036396">
    <property type="entry name" value="Cyt_P450_sf"/>
</dbReference>
<dbReference type="STRING" id="27342.A0A0H2R2H8"/>
<evidence type="ECO:0000256" key="10">
    <source>
        <dbReference type="ARBA" id="ARBA00023004"/>
    </source>
</evidence>
<sequence>MLLIQHLCGWAWVTSMIPYGDSLRKQRAILHRFFQFPEVLNYKELQERECHLFLRRLVDSPENYDRHIRRLPASILGLNTYGHEVKDDNDRYLELGEESAEMTIEAVNYLYLDFLPWMRFLPAWFPGGSFQKFVEESRKLSTLFRNEIYALNKNKRTITTLMNFVLAMLKYPEVQRRAQEEIDVVVGNDRLPTFKDRAQLPYIRALCLELLRWQAILPLGFIHTAAEEDVYHGYRIPAGTMVIPNVWAISRNEDIYPKPLDFIPERWLPGGSSLNSFRPDEYVFGYGRRICPGQVWAEHMIFIAVVSILEAFKIEKALDSDGEPIPPNENHKPAAIRLLGPSECMIAPRSEKIASMICDCAGTLS</sequence>
<dbReference type="Pfam" id="PF00067">
    <property type="entry name" value="p450"/>
    <property type="match status" value="1"/>
</dbReference>
<dbReference type="OrthoDB" id="2789670at2759"/>
<evidence type="ECO:0000256" key="5">
    <source>
        <dbReference type="ARBA" id="ARBA00022617"/>
    </source>
</evidence>
<dbReference type="InterPro" id="IPR017972">
    <property type="entry name" value="Cyt_P450_CS"/>
</dbReference>
<dbReference type="SUPFAM" id="SSF48264">
    <property type="entry name" value="Cytochrome P450"/>
    <property type="match status" value="1"/>
</dbReference>
<dbReference type="EMBL" id="KQ086251">
    <property type="protein sequence ID" value="KLO05955.1"/>
    <property type="molecule type" value="Genomic_DNA"/>
</dbReference>
<dbReference type="PROSITE" id="PS00086">
    <property type="entry name" value="CYTOCHROME_P450"/>
    <property type="match status" value="1"/>
</dbReference>
<keyword evidence="9 14" id="KW-0560">Oxidoreductase</keyword>
<evidence type="ECO:0000256" key="6">
    <source>
        <dbReference type="ARBA" id="ARBA00022692"/>
    </source>
</evidence>
<dbReference type="AlphaFoldDB" id="A0A0H2R2H8"/>
<keyword evidence="8" id="KW-1133">Transmembrane helix</keyword>
<accession>A0A0H2R2H8</accession>
<keyword evidence="5 13" id="KW-0349">Heme</keyword>
<evidence type="ECO:0000256" key="14">
    <source>
        <dbReference type="RuleBase" id="RU000461"/>
    </source>
</evidence>
<comment type="cofactor">
    <cofactor evidence="1 13">
        <name>heme</name>
        <dbReference type="ChEBI" id="CHEBI:30413"/>
    </cofactor>
</comment>
<evidence type="ECO:0000256" key="13">
    <source>
        <dbReference type="PIRSR" id="PIRSR602401-1"/>
    </source>
</evidence>
<comment type="similarity">
    <text evidence="4 14">Belongs to the cytochrome P450 family.</text>
</comment>
<dbReference type="InterPro" id="IPR002401">
    <property type="entry name" value="Cyt_P450_E_grp-I"/>
</dbReference>
<evidence type="ECO:0000256" key="12">
    <source>
        <dbReference type="ARBA" id="ARBA00023136"/>
    </source>
</evidence>
<dbReference type="PRINTS" id="PR00385">
    <property type="entry name" value="P450"/>
</dbReference>
<keyword evidence="7 13" id="KW-0479">Metal-binding</keyword>
<dbReference type="InParanoid" id="A0A0H2R2H8"/>
<keyword evidence="16" id="KW-1185">Reference proteome</keyword>
<gene>
    <name evidence="15" type="ORF">SCHPADRAFT_706062</name>
</gene>
<evidence type="ECO:0000256" key="8">
    <source>
        <dbReference type="ARBA" id="ARBA00022989"/>
    </source>
</evidence>
<dbReference type="Gene3D" id="1.10.630.10">
    <property type="entry name" value="Cytochrome P450"/>
    <property type="match status" value="2"/>
</dbReference>
<protein>
    <submittedName>
        <fullName evidence="15">Cytochrome P450</fullName>
    </submittedName>
</protein>
<evidence type="ECO:0000256" key="7">
    <source>
        <dbReference type="ARBA" id="ARBA00022723"/>
    </source>
</evidence>
<comment type="pathway">
    <text evidence="3">Secondary metabolite biosynthesis.</text>
</comment>
<name>A0A0H2R2H8_9AGAM</name>
<keyword evidence="6" id="KW-0812">Transmembrane</keyword>
<evidence type="ECO:0000256" key="3">
    <source>
        <dbReference type="ARBA" id="ARBA00005179"/>
    </source>
</evidence>
<dbReference type="GO" id="GO:0020037">
    <property type="term" value="F:heme binding"/>
    <property type="evidence" value="ECO:0007669"/>
    <property type="project" value="InterPro"/>
</dbReference>
<evidence type="ECO:0000313" key="15">
    <source>
        <dbReference type="EMBL" id="KLO05955.1"/>
    </source>
</evidence>
<evidence type="ECO:0000256" key="1">
    <source>
        <dbReference type="ARBA" id="ARBA00001971"/>
    </source>
</evidence>
<evidence type="ECO:0000256" key="4">
    <source>
        <dbReference type="ARBA" id="ARBA00010617"/>
    </source>
</evidence>
<evidence type="ECO:0000256" key="2">
    <source>
        <dbReference type="ARBA" id="ARBA00004370"/>
    </source>
</evidence>
<dbReference type="GO" id="GO:0016705">
    <property type="term" value="F:oxidoreductase activity, acting on paired donors, with incorporation or reduction of molecular oxygen"/>
    <property type="evidence" value="ECO:0007669"/>
    <property type="project" value="InterPro"/>
</dbReference>